<evidence type="ECO:0000256" key="6">
    <source>
        <dbReference type="SAM" id="Phobius"/>
    </source>
</evidence>
<dbReference type="GO" id="GO:0032126">
    <property type="term" value="C:eisosome"/>
    <property type="evidence" value="ECO:0007669"/>
    <property type="project" value="TreeGrafter"/>
</dbReference>
<dbReference type="GO" id="GO:0072659">
    <property type="term" value="P:protein localization to plasma membrane"/>
    <property type="evidence" value="ECO:0007669"/>
    <property type="project" value="TreeGrafter"/>
</dbReference>
<evidence type="ECO:0000256" key="5">
    <source>
        <dbReference type="SAM" id="MobiDB-lite"/>
    </source>
</evidence>
<feature type="domain" description="MARVEL" evidence="7">
    <location>
        <begin position="5"/>
        <end position="142"/>
    </location>
</feature>
<dbReference type="GO" id="GO:0005886">
    <property type="term" value="C:plasma membrane"/>
    <property type="evidence" value="ECO:0007669"/>
    <property type="project" value="TreeGrafter"/>
</dbReference>
<dbReference type="Pfam" id="PF01284">
    <property type="entry name" value="MARVEL"/>
    <property type="match status" value="1"/>
</dbReference>
<evidence type="ECO:0000256" key="2">
    <source>
        <dbReference type="ARBA" id="ARBA00022692"/>
    </source>
</evidence>
<gene>
    <name evidence="8" type="ORF">OIDMADRAFT_175800</name>
</gene>
<keyword evidence="2 6" id="KW-0812">Transmembrane</keyword>
<dbReference type="PANTHER" id="PTHR28165">
    <property type="entry name" value="NON-CLASSICAL EXPORT PROTEIN 2-RELATED"/>
    <property type="match status" value="1"/>
</dbReference>
<dbReference type="OrthoDB" id="5423111at2759"/>
<feature type="transmembrane region" description="Helical" evidence="6">
    <location>
        <begin position="68"/>
        <end position="90"/>
    </location>
</feature>
<keyword evidence="3 6" id="KW-1133">Transmembrane helix</keyword>
<feature type="region of interest" description="Disordered" evidence="5">
    <location>
        <begin position="149"/>
        <end position="168"/>
    </location>
</feature>
<protein>
    <recommendedName>
        <fullName evidence="7">MARVEL domain-containing protein</fullName>
    </recommendedName>
</protein>
<organism evidence="8 9">
    <name type="scientific">Oidiodendron maius (strain Zn)</name>
    <dbReference type="NCBI Taxonomy" id="913774"/>
    <lineage>
        <taxon>Eukaryota</taxon>
        <taxon>Fungi</taxon>
        <taxon>Dikarya</taxon>
        <taxon>Ascomycota</taxon>
        <taxon>Pezizomycotina</taxon>
        <taxon>Leotiomycetes</taxon>
        <taxon>Leotiomycetes incertae sedis</taxon>
        <taxon>Myxotrichaceae</taxon>
        <taxon>Oidiodendron</taxon>
    </lineage>
</organism>
<proteinExistence type="predicted"/>
<evidence type="ECO:0000256" key="1">
    <source>
        <dbReference type="ARBA" id="ARBA00004141"/>
    </source>
</evidence>
<feature type="transmembrane region" description="Helical" evidence="6">
    <location>
        <begin position="40"/>
        <end position="61"/>
    </location>
</feature>
<feature type="transmembrane region" description="Helical" evidence="6">
    <location>
        <begin position="127"/>
        <end position="145"/>
    </location>
</feature>
<dbReference type="InterPro" id="IPR052649">
    <property type="entry name" value="NCE102-like"/>
</dbReference>
<evidence type="ECO:0000313" key="9">
    <source>
        <dbReference type="Proteomes" id="UP000054321"/>
    </source>
</evidence>
<dbReference type="Proteomes" id="UP000054321">
    <property type="component" value="Unassembled WGS sequence"/>
</dbReference>
<reference evidence="9" key="2">
    <citation type="submission" date="2015-01" db="EMBL/GenBank/DDBJ databases">
        <title>Evolutionary Origins and Diversification of the Mycorrhizal Mutualists.</title>
        <authorList>
            <consortium name="DOE Joint Genome Institute"/>
            <consortium name="Mycorrhizal Genomics Consortium"/>
            <person name="Kohler A."/>
            <person name="Kuo A."/>
            <person name="Nagy L.G."/>
            <person name="Floudas D."/>
            <person name="Copeland A."/>
            <person name="Barry K.W."/>
            <person name="Cichocki N."/>
            <person name="Veneault-Fourrey C."/>
            <person name="LaButti K."/>
            <person name="Lindquist E.A."/>
            <person name="Lipzen A."/>
            <person name="Lundell T."/>
            <person name="Morin E."/>
            <person name="Murat C."/>
            <person name="Riley R."/>
            <person name="Ohm R."/>
            <person name="Sun H."/>
            <person name="Tunlid A."/>
            <person name="Henrissat B."/>
            <person name="Grigoriev I.V."/>
            <person name="Hibbett D.S."/>
            <person name="Martin F."/>
        </authorList>
    </citation>
    <scope>NUCLEOTIDE SEQUENCE [LARGE SCALE GENOMIC DNA]</scope>
    <source>
        <strain evidence="9">Zn</strain>
    </source>
</reference>
<keyword evidence="4 6" id="KW-0472">Membrane</keyword>
<comment type="subcellular location">
    <subcellularLocation>
        <location evidence="1">Membrane</location>
        <topology evidence="1">Multi-pass membrane protein</topology>
    </subcellularLocation>
</comment>
<feature type="transmembrane region" description="Helical" evidence="6">
    <location>
        <begin position="7"/>
        <end position="28"/>
    </location>
</feature>
<dbReference type="InterPro" id="IPR008253">
    <property type="entry name" value="Marvel"/>
</dbReference>
<dbReference type="InParanoid" id="A0A0C3D306"/>
<evidence type="ECO:0000313" key="8">
    <source>
        <dbReference type="EMBL" id="KIN05624.1"/>
    </source>
</evidence>
<dbReference type="EMBL" id="KN832871">
    <property type="protein sequence ID" value="KIN05624.1"/>
    <property type="molecule type" value="Genomic_DNA"/>
</dbReference>
<evidence type="ECO:0000259" key="7">
    <source>
        <dbReference type="Pfam" id="PF01284"/>
    </source>
</evidence>
<dbReference type="PANTHER" id="PTHR28165:SF1">
    <property type="entry name" value="NON-CLASSICAL EXPORT PROTEIN 2-RELATED"/>
    <property type="match status" value="1"/>
</dbReference>
<accession>A0A0C3D306</accession>
<name>A0A0C3D306_OIDMZ</name>
<sequence>MVSIAQIFIRTFQFLFTLLLTALVGNALNDNSNSPASVNFAMFVAALNWVVLLYGLVAAFIESLAIPLVLIVLDSLATLFNLIAGIVLAARLHVHSCDNWSYLLSNNLINGSDSPRKTCRELQASTAFLWFLFAAFAASLVVSFISSKGSFSSGRAGGARRGPAMSQV</sequence>
<dbReference type="AlphaFoldDB" id="A0A0C3D306"/>
<evidence type="ECO:0000256" key="4">
    <source>
        <dbReference type="ARBA" id="ARBA00023136"/>
    </source>
</evidence>
<evidence type="ECO:0000256" key="3">
    <source>
        <dbReference type="ARBA" id="ARBA00022989"/>
    </source>
</evidence>
<dbReference type="HOGENOM" id="CLU_098356_0_0_1"/>
<keyword evidence="9" id="KW-1185">Reference proteome</keyword>
<dbReference type="GO" id="GO:0070941">
    <property type="term" value="P:eisosome assembly"/>
    <property type="evidence" value="ECO:0007669"/>
    <property type="project" value="TreeGrafter"/>
</dbReference>
<dbReference type="FunCoup" id="A0A0C3D306">
    <property type="interactions" value="110"/>
</dbReference>
<reference evidence="8 9" key="1">
    <citation type="submission" date="2014-04" db="EMBL/GenBank/DDBJ databases">
        <authorList>
            <consortium name="DOE Joint Genome Institute"/>
            <person name="Kuo A."/>
            <person name="Martino E."/>
            <person name="Perotto S."/>
            <person name="Kohler A."/>
            <person name="Nagy L.G."/>
            <person name="Floudas D."/>
            <person name="Copeland A."/>
            <person name="Barry K.W."/>
            <person name="Cichocki N."/>
            <person name="Veneault-Fourrey C."/>
            <person name="LaButti K."/>
            <person name="Lindquist E.A."/>
            <person name="Lipzen A."/>
            <person name="Lundell T."/>
            <person name="Morin E."/>
            <person name="Murat C."/>
            <person name="Sun H."/>
            <person name="Tunlid A."/>
            <person name="Henrissat B."/>
            <person name="Grigoriev I.V."/>
            <person name="Hibbett D.S."/>
            <person name="Martin F."/>
            <person name="Nordberg H.P."/>
            <person name="Cantor M.N."/>
            <person name="Hua S.X."/>
        </authorList>
    </citation>
    <scope>NUCLEOTIDE SEQUENCE [LARGE SCALE GENOMIC DNA]</scope>
    <source>
        <strain evidence="8 9">Zn</strain>
    </source>
</reference>